<dbReference type="AlphaFoldDB" id="A0A318L5R5"/>
<evidence type="ECO:0000313" key="2">
    <source>
        <dbReference type="Proteomes" id="UP000247555"/>
    </source>
</evidence>
<evidence type="ECO:0000313" key="1">
    <source>
        <dbReference type="EMBL" id="PXX77037.1"/>
    </source>
</evidence>
<proteinExistence type="predicted"/>
<comment type="caution">
    <text evidence="1">The sequence shown here is derived from an EMBL/GenBank/DDBJ whole genome shotgun (WGS) entry which is preliminary data.</text>
</comment>
<dbReference type="Proteomes" id="UP000247555">
    <property type="component" value="Unassembled WGS sequence"/>
</dbReference>
<dbReference type="OrthoDB" id="9843597at2"/>
<accession>A0A318L5R5</accession>
<organism evidence="1 2">
    <name type="scientific">Rivihabitans pingtungensis</name>
    <dbReference type="NCBI Taxonomy" id="1054498"/>
    <lineage>
        <taxon>Bacteria</taxon>
        <taxon>Pseudomonadati</taxon>
        <taxon>Pseudomonadota</taxon>
        <taxon>Betaproteobacteria</taxon>
        <taxon>Neisseriales</taxon>
        <taxon>Aquaspirillaceae</taxon>
        <taxon>Rivihabitans</taxon>
    </lineage>
</organism>
<dbReference type="RefSeq" id="WP_110391521.1">
    <property type="nucleotide sequence ID" value="NZ_QJKI01000019.1"/>
</dbReference>
<name>A0A318L5R5_9NEIS</name>
<keyword evidence="2" id="KW-1185">Reference proteome</keyword>
<dbReference type="EMBL" id="QJKI01000019">
    <property type="protein sequence ID" value="PXX77037.1"/>
    <property type="molecule type" value="Genomic_DNA"/>
</dbReference>
<sequence length="132" mass="14301">MTDAIRIPERSGDALLLGGSPVQPQADLNWAEQFFTQLGRELGQLEQDFMQQWSTAQQAGLPGGQFTPELEAMFSRIANLNTLGGDVLQQLRPNLALSEATVSRWMSAPVEIPALTVTGAAEHDSGGWLFSC</sequence>
<protein>
    <submittedName>
        <fullName evidence="1">Uncharacterized protein</fullName>
    </submittedName>
</protein>
<gene>
    <name evidence="1" type="ORF">DFR34_11938</name>
</gene>
<reference evidence="1 2" key="1">
    <citation type="submission" date="2018-05" db="EMBL/GenBank/DDBJ databases">
        <title>Genomic Encyclopedia of Type Strains, Phase IV (KMG-IV): sequencing the most valuable type-strain genomes for metagenomic binning, comparative biology and taxonomic classification.</title>
        <authorList>
            <person name="Goeker M."/>
        </authorList>
    </citation>
    <scope>NUCLEOTIDE SEQUENCE [LARGE SCALE GENOMIC DNA]</scope>
    <source>
        <strain evidence="1 2">DSM 29661</strain>
    </source>
</reference>